<keyword evidence="4 8" id="KW-0812">Transmembrane</keyword>
<dbReference type="GO" id="GO:0005886">
    <property type="term" value="C:plasma membrane"/>
    <property type="evidence" value="ECO:0007669"/>
    <property type="project" value="UniProtKB-SubCell"/>
</dbReference>
<keyword evidence="2" id="KW-1003">Cell membrane</keyword>
<evidence type="ECO:0000313" key="10">
    <source>
        <dbReference type="Proteomes" id="UP000196027"/>
    </source>
</evidence>
<dbReference type="EMBL" id="CP021425">
    <property type="protein sequence ID" value="ARU59500.1"/>
    <property type="molecule type" value="Genomic_DNA"/>
</dbReference>
<feature type="transmembrane region" description="Helical" evidence="8">
    <location>
        <begin position="69"/>
        <end position="86"/>
    </location>
</feature>
<feature type="transmembrane region" description="Helical" evidence="8">
    <location>
        <begin position="244"/>
        <end position="261"/>
    </location>
</feature>
<dbReference type="InterPro" id="IPR000715">
    <property type="entry name" value="Glycosyl_transferase_4"/>
</dbReference>
<reference evidence="9 10" key="1">
    <citation type="submission" date="2017-05" db="EMBL/GenBank/DDBJ databases">
        <title>Genomic insights into alkan degradation activity of Oleiphilus messinensis.</title>
        <authorList>
            <person name="Kozyavkin S.A."/>
            <person name="Slesarev A.I."/>
            <person name="Golyshin P.N."/>
            <person name="Korzhenkov A."/>
            <person name="Golyshina O.N."/>
            <person name="Toshchakov S.V."/>
        </authorList>
    </citation>
    <scope>NUCLEOTIDE SEQUENCE [LARGE SCALE GENOMIC DNA]</scope>
    <source>
        <strain evidence="9 10">ME102</strain>
    </source>
</reference>
<sequence>MSGVLHLIPSFLATITAIYLLTPIARAVGLVDLPGGRKQHDFPTPLVGGLSIYLGSMTMAIVSPPIFEMYSNIFFIGGIVLVTGLLDDWKNLKVITRLSVYSLSGLVMIWSTDTAITSFGDILTFGDLSLGLIAIPVTLLSINCAINAVNMSDGLDGLAAGLVLVTLSALIFIGYSKGNEYEIRLLFFICVSVTAFFVLNFRFPWVTQASVFLGDSGSVFLGFIISWALITLSQGELAVISPPVSLWLFAVPLLDITNVVVKRLISGTSPTQSDRRHLHHILLRAGFGVRATVLILILLATFYAVIGILFTFYNTPDSIIFWIFIALGATTLHAVNLLEKRCSESSHI</sequence>
<dbReference type="GO" id="GO:0044038">
    <property type="term" value="P:cell wall macromolecule biosynthetic process"/>
    <property type="evidence" value="ECO:0007669"/>
    <property type="project" value="TreeGrafter"/>
</dbReference>
<keyword evidence="3 9" id="KW-0808">Transferase</keyword>
<dbReference type="PANTHER" id="PTHR22926:SF3">
    <property type="entry name" value="UNDECAPRENYL-PHOSPHATE ALPHA-N-ACETYLGLUCOSAMINYL 1-PHOSPHATE TRANSFERASE"/>
    <property type="match status" value="1"/>
</dbReference>
<protein>
    <submittedName>
        <fullName evidence="9">Undecaprenyl-phosphate alpha-N-acetylglucosaminyl 1-phosphatetransferase</fullName>
    </submittedName>
</protein>
<feature type="transmembrane region" description="Helical" evidence="8">
    <location>
        <begin position="6"/>
        <end position="25"/>
    </location>
</feature>
<gene>
    <name evidence="9" type="ORF">OLMES_5520</name>
</gene>
<feature type="transmembrane region" description="Helical" evidence="8">
    <location>
        <begin position="181"/>
        <end position="199"/>
    </location>
</feature>
<dbReference type="AlphaFoldDB" id="A0A1Y0IGS4"/>
<evidence type="ECO:0000313" key="9">
    <source>
        <dbReference type="EMBL" id="ARU59500.1"/>
    </source>
</evidence>
<feature type="transmembrane region" description="Helical" evidence="8">
    <location>
        <begin position="281"/>
        <end position="313"/>
    </location>
</feature>
<name>A0A1Y0IGS4_9GAMM</name>
<evidence type="ECO:0000256" key="8">
    <source>
        <dbReference type="SAM" id="Phobius"/>
    </source>
</evidence>
<keyword evidence="5 8" id="KW-1133">Transmembrane helix</keyword>
<dbReference type="GO" id="GO:0016780">
    <property type="term" value="F:phosphotransferase activity, for other substituted phosphate groups"/>
    <property type="evidence" value="ECO:0007669"/>
    <property type="project" value="InterPro"/>
</dbReference>
<organism evidence="9 10">
    <name type="scientific">Oleiphilus messinensis</name>
    <dbReference type="NCBI Taxonomy" id="141451"/>
    <lineage>
        <taxon>Bacteria</taxon>
        <taxon>Pseudomonadati</taxon>
        <taxon>Pseudomonadota</taxon>
        <taxon>Gammaproteobacteria</taxon>
        <taxon>Oceanospirillales</taxon>
        <taxon>Oleiphilaceae</taxon>
        <taxon>Oleiphilus</taxon>
    </lineage>
</organism>
<evidence type="ECO:0000256" key="5">
    <source>
        <dbReference type="ARBA" id="ARBA00022989"/>
    </source>
</evidence>
<comment type="cofactor">
    <cofactor evidence="7">
        <name>Mg(2+)</name>
        <dbReference type="ChEBI" id="CHEBI:18420"/>
    </cofactor>
</comment>
<dbReference type="PROSITE" id="PS01348">
    <property type="entry name" value="MRAY_2"/>
    <property type="match status" value="1"/>
</dbReference>
<feature type="transmembrane region" description="Helical" evidence="8">
    <location>
        <begin position="158"/>
        <end position="175"/>
    </location>
</feature>
<evidence type="ECO:0000256" key="2">
    <source>
        <dbReference type="ARBA" id="ARBA00022475"/>
    </source>
</evidence>
<dbReference type="CDD" id="cd06853">
    <property type="entry name" value="GT_WecA_like"/>
    <property type="match status" value="1"/>
</dbReference>
<feature type="binding site" evidence="7">
    <location>
        <position position="215"/>
    </location>
    <ligand>
        <name>Mg(2+)</name>
        <dbReference type="ChEBI" id="CHEBI:18420"/>
    </ligand>
</feature>
<dbReference type="KEGG" id="ome:OLMES_5520"/>
<feature type="binding site" evidence="7">
    <location>
        <position position="150"/>
    </location>
    <ligand>
        <name>Mg(2+)</name>
        <dbReference type="ChEBI" id="CHEBI:18420"/>
    </ligand>
</feature>
<evidence type="ECO:0000256" key="1">
    <source>
        <dbReference type="ARBA" id="ARBA00004651"/>
    </source>
</evidence>
<dbReference type="Proteomes" id="UP000196027">
    <property type="component" value="Chromosome"/>
</dbReference>
<feature type="transmembrane region" description="Helical" evidence="8">
    <location>
        <begin position="319"/>
        <end position="338"/>
    </location>
</feature>
<dbReference type="GO" id="GO:0046872">
    <property type="term" value="F:metal ion binding"/>
    <property type="evidence" value="ECO:0007669"/>
    <property type="project" value="UniProtKB-KW"/>
</dbReference>
<dbReference type="OrthoDB" id="9783652at2"/>
<evidence type="ECO:0000256" key="6">
    <source>
        <dbReference type="ARBA" id="ARBA00023136"/>
    </source>
</evidence>
<evidence type="ECO:0000256" key="3">
    <source>
        <dbReference type="ARBA" id="ARBA00022679"/>
    </source>
</evidence>
<keyword evidence="7" id="KW-0479">Metal-binding</keyword>
<comment type="subcellular location">
    <subcellularLocation>
        <location evidence="1">Cell membrane</location>
        <topology evidence="1">Multi-pass membrane protein</topology>
    </subcellularLocation>
</comment>
<dbReference type="Pfam" id="PF00953">
    <property type="entry name" value="Glycos_transf_4"/>
    <property type="match status" value="1"/>
</dbReference>
<dbReference type="RefSeq" id="WP_087464166.1">
    <property type="nucleotide sequence ID" value="NZ_CP021425.1"/>
</dbReference>
<evidence type="ECO:0000256" key="4">
    <source>
        <dbReference type="ARBA" id="ARBA00022692"/>
    </source>
</evidence>
<keyword evidence="6 8" id="KW-0472">Membrane</keyword>
<feature type="transmembrane region" description="Helical" evidence="8">
    <location>
        <begin position="211"/>
        <end position="232"/>
    </location>
</feature>
<dbReference type="PANTHER" id="PTHR22926">
    <property type="entry name" value="PHOSPHO-N-ACETYLMURAMOYL-PENTAPEPTIDE-TRANSFERASE"/>
    <property type="match status" value="1"/>
</dbReference>
<feature type="transmembrane region" description="Helical" evidence="8">
    <location>
        <begin position="98"/>
        <end position="116"/>
    </location>
</feature>
<accession>A0A1Y0IGS4</accession>
<evidence type="ECO:0000256" key="7">
    <source>
        <dbReference type="PIRSR" id="PIRSR600715-1"/>
    </source>
</evidence>
<keyword evidence="7" id="KW-0460">Magnesium</keyword>
<dbReference type="InterPro" id="IPR018480">
    <property type="entry name" value="PNAcMuramoyl-5peptid_Trfase_CS"/>
</dbReference>
<dbReference type="GO" id="GO:0009103">
    <property type="term" value="P:lipopolysaccharide biosynthetic process"/>
    <property type="evidence" value="ECO:0007669"/>
    <property type="project" value="TreeGrafter"/>
</dbReference>
<dbReference type="GO" id="GO:0071555">
    <property type="term" value="P:cell wall organization"/>
    <property type="evidence" value="ECO:0007669"/>
    <property type="project" value="TreeGrafter"/>
</dbReference>
<proteinExistence type="predicted"/>
<keyword evidence="10" id="KW-1185">Reference proteome</keyword>
<feature type="transmembrane region" description="Helical" evidence="8">
    <location>
        <begin position="128"/>
        <end position="146"/>
    </location>
</feature>